<evidence type="ECO:0000313" key="1">
    <source>
        <dbReference type="EMBL" id="AFI70506.1"/>
    </source>
</evidence>
<name>A0A0H3HX91_BURP2</name>
<protein>
    <recommendedName>
        <fullName evidence="3">Lipoprotein</fullName>
    </recommendedName>
</protein>
<reference evidence="1 2" key="1">
    <citation type="journal article" date="2012" name="PLoS ONE">
        <title>Evolution of Burkholderia pseudomallei in recurrent melioidosis.</title>
        <authorList>
            <person name="Hayden H.S."/>
            <person name="Lim R."/>
            <person name="Brittnacher M.J."/>
            <person name="Sims E.H."/>
            <person name="Ramage E.R."/>
            <person name="Fong C."/>
            <person name="Wu Z."/>
            <person name="Crist E."/>
            <person name="Chang J."/>
            <person name="Zhou Y."/>
            <person name="Radey M."/>
            <person name="Rohmer L."/>
            <person name="Haugen E."/>
            <person name="Gillett W."/>
            <person name="Wuthiekanun V."/>
            <person name="Peacock S.J."/>
            <person name="Kaul R."/>
            <person name="Miller S.I."/>
            <person name="Manoil C."/>
            <person name="Jacobs M.A."/>
        </authorList>
    </citation>
    <scope>NUCLEOTIDE SEQUENCE [LARGE SCALE GENOMIC DNA]</scope>
    <source>
        <strain evidence="1 2">1026b</strain>
    </source>
</reference>
<dbReference type="PROSITE" id="PS51257">
    <property type="entry name" value="PROKAR_LIPOPROTEIN"/>
    <property type="match status" value="1"/>
</dbReference>
<proteinExistence type="predicted"/>
<dbReference type="RefSeq" id="WP_004552212.1">
    <property type="nucleotide sequence ID" value="NC_017832.1"/>
</dbReference>
<dbReference type="EMBL" id="CP002834">
    <property type="protein sequence ID" value="AFI70506.1"/>
    <property type="molecule type" value="Genomic_DNA"/>
</dbReference>
<dbReference type="AlphaFoldDB" id="A0A0H3HX91"/>
<evidence type="ECO:0000313" key="2">
    <source>
        <dbReference type="Proteomes" id="UP000010087"/>
    </source>
</evidence>
<dbReference type="Proteomes" id="UP000010087">
    <property type="component" value="Chromosome 2"/>
</dbReference>
<sequence length="99" mass="10214">MGRLMKQTGAPAPGRCGAFLRTGFLIALIAGLSGCGGSAPLFTSDGRATTMVQCPEGGPWDTCIQNARGICGGDFDTIKQSVDNGARNLLFACKARNGF</sequence>
<accession>A0A0H3HX91</accession>
<dbReference type="KEGG" id="bpz:BP1026B_II2296"/>
<dbReference type="PATRIC" id="fig|884204.3.peg.6792"/>
<gene>
    <name evidence="1" type="ordered locus">BP1026B_II2296</name>
</gene>
<dbReference type="GeneID" id="93064368"/>
<organism evidence="1 2">
    <name type="scientific">Burkholderia pseudomallei (strain 1026b)</name>
    <dbReference type="NCBI Taxonomy" id="884204"/>
    <lineage>
        <taxon>Bacteria</taxon>
        <taxon>Pseudomonadati</taxon>
        <taxon>Pseudomonadota</taxon>
        <taxon>Betaproteobacteria</taxon>
        <taxon>Burkholderiales</taxon>
        <taxon>Burkholderiaceae</taxon>
        <taxon>Burkholderia</taxon>
        <taxon>pseudomallei group</taxon>
    </lineage>
</organism>
<evidence type="ECO:0008006" key="3">
    <source>
        <dbReference type="Google" id="ProtNLM"/>
    </source>
</evidence>